<sequence>MKDSEAAVSDSFRVTWAGVETGCLDTKRLKAERPGVNGAAGFD</sequence>
<dbReference type="RefSeq" id="WP_007713484.1">
    <property type="nucleotide sequence ID" value="NZ_CP102272.1"/>
</dbReference>
<dbReference type="AlphaFoldDB" id="C0D394"/>
<accession>C0D394</accession>
<gene>
    <name evidence="1" type="ORF">CLOSTASPAR_03735</name>
</gene>
<evidence type="ECO:0000313" key="2">
    <source>
        <dbReference type="Proteomes" id="UP000004756"/>
    </source>
</evidence>
<dbReference type="Proteomes" id="UP000004756">
    <property type="component" value="Unassembled WGS sequence"/>
</dbReference>
<proteinExistence type="predicted"/>
<evidence type="ECO:0000313" key="1">
    <source>
        <dbReference type="EMBL" id="EEG54188.1"/>
    </source>
</evidence>
<name>C0D394_9FIRM</name>
<keyword evidence="2" id="KW-1185">Reference proteome</keyword>
<organism evidence="1 2">
    <name type="scientific">[Clostridium] asparagiforme DSM 15981</name>
    <dbReference type="NCBI Taxonomy" id="518636"/>
    <lineage>
        <taxon>Bacteria</taxon>
        <taxon>Bacillati</taxon>
        <taxon>Bacillota</taxon>
        <taxon>Clostridia</taxon>
        <taxon>Lachnospirales</taxon>
        <taxon>Lachnospiraceae</taxon>
        <taxon>Enterocloster</taxon>
    </lineage>
</organism>
<dbReference type="EMBL" id="ACCJ01000294">
    <property type="protein sequence ID" value="EEG54188.1"/>
    <property type="molecule type" value="Genomic_DNA"/>
</dbReference>
<protein>
    <submittedName>
        <fullName evidence="1">Uncharacterized protein</fullName>
    </submittedName>
</protein>
<reference evidence="1 2" key="2">
    <citation type="submission" date="2009-02" db="EMBL/GenBank/DDBJ databases">
        <title>Draft genome sequence of Clostridium asparagiforme (DSM 15981).</title>
        <authorList>
            <person name="Sudarsanam P."/>
            <person name="Ley R."/>
            <person name="Guruge J."/>
            <person name="Turnbaugh P.J."/>
            <person name="Mahowald M."/>
            <person name="Liep D."/>
            <person name="Gordon J."/>
        </authorList>
    </citation>
    <scope>NUCLEOTIDE SEQUENCE [LARGE SCALE GENOMIC DNA]</scope>
    <source>
        <strain evidence="1 2">DSM 15981</strain>
    </source>
</reference>
<reference evidence="1 2" key="1">
    <citation type="submission" date="2009-01" db="EMBL/GenBank/DDBJ databases">
        <authorList>
            <person name="Fulton L."/>
            <person name="Clifton S."/>
            <person name="Fulton B."/>
            <person name="Xu J."/>
            <person name="Minx P."/>
            <person name="Pepin K.H."/>
            <person name="Johnson M."/>
            <person name="Bhonagiri V."/>
            <person name="Nash W.E."/>
            <person name="Mardis E.R."/>
            <person name="Wilson R.K."/>
        </authorList>
    </citation>
    <scope>NUCLEOTIDE SEQUENCE [LARGE SCALE GENOMIC DNA]</scope>
    <source>
        <strain evidence="1 2">DSM 15981</strain>
    </source>
</reference>
<comment type="caution">
    <text evidence="1">The sequence shown here is derived from an EMBL/GenBank/DDBJ whole genome shotgun (WGS) entry which is preliminary data.</text>
</comment>
<dbReference type="HOGENOM" id="CLU_3231558_0_0_9"/>